<dbReference type="PIRSF" id="PIRSF015592">
    <property type="entry name" value="Prld-crbxl_pptds"/>
    <property type="match status" value="1"/>
</dbReference>
<evidence type="ECO:0000256" key="4">
    <source>
        <dbReference type="ARBA" id="ARBA00006641"/>
    </source>
</evidence>
<name>A0ABU8SF66_9LACO</name>
<comment type="catalytic activity">
    <reaction evidence="1 9">
        <text>Release of an N-terminal pyroglutamyl group from a polypeptide, the second amino acid generally not being Pro.</text>
        <dbReference type="EC" id="3.4.19.3"/>
    </reaction>
</comment>
<dbReference type="PROSITE" id="PS01333">
    <property type="entry name" value="PYRASE_GLU"/>
    <property type="match status" value="1"/>
</dbReference>
<evidence type="ECO:0000256" key="5">
    <source>
        <dbReference type="ARBA" id="ARBA00022490"/>
    </source>
</evidence>
<dbReference type="PANTHER" id="PTHR23402:SF1">
    <property type="entry name" value="PYROGLUTAMYL-PEPTIDASE I"/>
    <property type="match status" value="1"/>
</dbReference>
<dbReference type="CDD" id="cd00501">
    <property type="entry name" value="Peptidase_C15"/>
    <property type="match status" value="1"/>
</dbReference>
<feature type="active site" evidence="9">
    <location>
        <position position="78"/>
    </location>
</feature>
<reference evidence="11 12" key="1">
    <citation type="submission" date="2023-10" db="EMBL/GenBank/DDBJ databases">
        <title>Holzapfeliella saturejae sp. nov. isolated from Satureja montana flowers.</title>
        <authorList>
            <person name="Alcantara C."/>
            <person name="Zuniga M."/>
            <person name="Landete J.M."/>
            <person name="Monedero V."/>
        </authorList>
    </citation>
    <scope>NUCLEOTIDE SEQUENCE [LARGE SCALE GENOMIC DNA]</scope>
    <source>
        <strain evidence="11 12">He02</strain>
    </source>
</reference>
<protein>
    <recommendedName>
        <fullName evidence="9">Pyroglutamyl-peptidase I</fullName>
        <ecNumber evidence="9">3.4.19.3</ecNumber>
    </recommendedName>
</protein>
<dbReference type="PRINTS" id="PR00706">
    <property type="entry name" value="PYROGLUPTASE"/>
</dbReference>
<keyword evidence="12" id="KW-1185">Reference proteome</keyword>
<feature type="active site" evidence="10">
    <location>
        <position position="141"/>
    </location>
</feature>
<evidence type="ECO:0000256" key="3">
    <source>
        <dbReference type="ARBA" id="ARBA00004496"/>
    </source>
</evidence>
<dbReference type="GO" id="GO:0016920">
    <property type="term" value="F:pyroglutamyl-peptidase activity"/>
    <property type="evidence" value="ECO:0007669"/>
    <property type="project" value="UniProtKB-EC"/>
</dbReference>
<evidence type="ECO:0000256" key="7">
    <source>
        <dbReference type="ARBA" id="ARBA00022801"/>
    </source>
</evidence>
<evidence type="ECO:0000256" key="6">
    <source>
        <dbReference type="ARBA" id="ARBA00022670"/>
    </source>
</evidence>
<dbReference type="Gene3D" id="3.40.630.20">
    <property type="entry name" value="Peptidase C15, pyroglutamyl peptidase I-like"/>
    <property type="match status" value="1"/>
</dbReference>
<evidence type="ECO:0000256" key="8">
    <source>
        <dbReference type="ARBA" id="ARBA00022807"/>
    </source>
</evidence>
<comment type="caution">
    <text evidence="11">The sequence shown here is derived from an EMBL/GenBank/DDBJ whole genome shotgun (WGS) entry which is preliminary data.</text>
</comment>
<accession>A0ABU8SF66</accession>
<dbReference type="InterPro" id="IPR036440">
    <property type="entry name" value="Peptidase_C15-like_sf"/>
</dbReference>
<keyword evidence="7 11" id="KW-0378">Hydrolase</keyword>
<dbReference type="SUPFAM" id="SSF53182">
    <property type="entry name" value="Pyrrolidone carboxyl peptidase (pyroglutamate aminopeptidase)"/>
    <property type="match status" value="1"/>
</dbReference>
<comment type="function">
    <text evidence="2">Removes 5-oxoproline from various penultimate amino acid residues except L-proline.</text>
</comment>
<dbReference type="InterPro" id="IPR000816">
    <property type="entry name" value="Peptidase_C15"/>
</dbReference>
<dbReference type="Proteomes" id="UP001377804">
    <property type="component" value="Unassembled WGS sequence"/>
</dbReference>
<dbReference type="InterPro" id="IPR029762">
    <property type="entry name" value="PGP-I_bact-type"/>
</dbReference>
<dbReference type="Pfam" id="PF01470">
    <property type="entry name" value="Peptidase_C15"/>
    <property type="match status" value="1"/>
</dbReference>
<gene>
    <name evidence="11" type="primary">pcp</name>
    <name evidence="11" type="ORF">R4Y45_02130</name>
</gene>
<dbReference type="PANTHER" id="PTHR23402">
    <property type="entry name" value="PROTEASE FAMILY C15 PYROGLUTAMYL-PEPTIDASE I-RELATED"/>
    <property type="match status" value="1"/>
</dbReference>
<dbReference type="RefSeq" id="WP_339968811.1">
    <property type="nucleotide sequence ID" value="NZ_JAWMWG010000001.1"/>
</dbReference>
<dbReference type="EMBL" id="JAWMWG010000001">
    <property type="protein sequence ID" value="MEJ6348026.1"/>
    <property type="molecule type" value="Genomic_DNA"/>
</dbReference>
<dbReference type="InterPro" id="IPR016125">
    <property type="entry name" value="Peptidase_C15-like"/>
</dbReference>
<proteinExistence type="inferred from homology"/>
<dbReference type="NCBIfam" id="NF009676">
    <property type="entry name" value="PRK13197.1"/>
    <property type="match status" value="1"/>
</dbReference>
<keyword evidence="8" id="KW-0788">Thiol protease</keyword>
<evidence type="ECO:0000313" key="11">
    <source>
        <dbReference type="EMBL" id="MEJ6348026.1"/>
    </source>
</evidence>
<comment type="subcellular location">
    <subcellularLocation>
        <location evidence="3">Cytoplasm</location>
    </subcellularLocation>
</comment>
<sequence length="202" mass="22290">MKILVTAFEPFGQNTINASAEVLDQLPSQIENSQIEKLVLPTVFKKSTEKLVTFLDAYQPDVIISMGEAGGRSQITVERIAVNVDDAKLPDNDNQMPHQDCIRLDGDDGYFSTLPITDIVKAIQKINIPASISNTAGTYVCNHIMYEGLYWSKQHSKPIQSGFIHLPYLPEEVVQSGQNLPSLSIDLMTKAIESAIKTIIKG</sequence>
<dbReference type="InterPro" id="IPR033693">
    <property type="entry name" value="PGPEP1_Glu_AS"/>
</dbReference>
<evidence type="ECO:0000256" key="10">
    <source>
        <dbReference type="PROSITE-ProRule" id="PRU10077"/>
    </source>
</evidence>
<keyword evidence="6" id="KW-0645">Protease</keyword>
<dbReference type="PROSITE" id="PS01334">
    <property type="entry name" value="PYRASE_CYS"/>
    <property type="match status" value="1"/>
</dbReference>
<dbReference type="InterPro" id="IPR033694">
    <property type="entry name" value="PGPEP1_Cys_AS"/>
</dbReference>
<dbReference type="NCBIfam" id="TIGR00504">
    <property type="entry name" value="pyro_pdase"/>
    <property type="match status" value="1"/>
</dbReference>
<evidence type="ECO:0000313" key="12">
    <source>
        <dbReference type="Proteomes" id="UP001377804"/>
    </source>
</evidence>
<keyword evidence="5" id="KW-0963">Cytoplasm</keyword>
<dbReference type="EC" id="3.4.19.3" evidence="9"/>
<organism evidence="11 12">
    <name type="scientific">Holzapfeliella saturejae</name>
    <dbReference type="NCBI Taxonomy" id="3082953"/>
    <lineage>
        <taxon>Bacteria</taxon>
        <taxon>Bacillati</taxon>
        <taxon>Bacillota</taxon>
        <taxon>Bacilli</taxon>
        <taxon>Lactobacillales</taxon>
        <taxon>Lactobacillaceae</taxon>
        <taxon>Holzapfeliella</taxon>
    </lineage>
</organism>
<evidence type="ECO:0000256" key="9">
    <source>
        <dbReference type="PROSITE-ProRule" id="PRU10076"/>
    </source>
</evidence>
<evidence type="ECO:0000256" key="2">
    <source>
        <dbReference type="ARBA" id="ARBA00002280"/>
    </source>
</evidence>
<evidence type="ECO:0000256" key="1">
    <source>
        <dbReference type="ARBA" id="ARBA00001770"/>
    </source>
</evidence>
<comment type="similarity">
    <text evidence="4">Belongs to the peptidase C15 family.</text>
</comment>